<proteinExistence type="predicted"/>
<dbReference type="EMBL" id="JBHSBI010000036">
    <property type="protein sequence ID" value="MFC4014580.1"/>
    <property type="molecule type" value="Genomic_DNA"/>
</dbReference>
<reference evidence="2" key="1">
    <citation type="journal article" date="2019" name="Int. J. Syst. Evol. Microbiol.">
        <title>The Global Catalogue of Microorganisms (GCM) 10K type strain sequencing project: providing services to taxonomists for standard genome sequencing and annotation.</title>
        <authorList>
            <consortium name="The Broad Institute Genomics Platform"/>
            <consortium name="The Broad Institute Genome Sequencing Center for Infectious Disease"/>
            <person name="Wu L."/>
            <person name="Ma J."/>
        </authorList>
    </citation>
    <scope>NUCLEOTIDE SEQUENCE [LARGE SCALE GENOMIC DNA]</scope>
    <source>
        <strain evidence="2">TBRC 1276</strain>
    </source>
</reference>
<organism evidence="1 2">
    <name type="scientific">Nonomuraea purpurea</name>
    <dbReference type="NCBI Taxonomy" id="1849276"/>
    <lineage>
        <taxon>Bacteria</taxon>
        <taxon>Bacillati</taxon>
        <taxon>Actinomycetota</taxon>
        <taxon>Actinomycetes</taxon>
        <taxon>Streptosporangiales</taxon>
        <taxon>Streptosporangiaceae</taxon>
        <taxon>Nonomuraea</taxon>
    </lineage>
</organism>
<evidence type="ECO:0000313" key="1">
    <source>
        <dbReference type="EMBL" id="MFC4014580.1"/>
    </source>
</evidence>
<protein>
    <submittedName>
        <fullName evidence="1">Uncharacterized protein</fullName>
    </submittedName>
</protein>
<sequence>MAKIAAGDLQQADLVRMISDLRARVKALELQAAVRTIPFVPVADSVTSTTLTRVAWTTFPRSGSAVTADVSLTLSGASSAEVQLRADGAQIDSKTVTASGTVTVSGFLPEQWAFGSRKVVDVQVKVNAGSAAVAVVGGSHR</sequence>
<dbReference type="Proteomes" id="UP001595851">
    <property type="component" value="Unassembled WGS sequence"/>
</dbReference>
<name>A0ABV8GNI0_9ACTN</name>
<comment type="caution">
    <text evidence="1">The sequence shown here is derived from an EMBL/GenBank/DDBJ whole genome shotgun (WGS) entry which is preliminary data.</text>
</comment>
<dbReference type="RefSeq" id="WP_379534415.1">
    <property type="nucleotide sequence ID" value="NZ_JBHSBI010000036.1"/>
</dbReference>
<evidence type="ECO:0000313" key="2">
    <source>
        <dbReference type="Proteomes" id="UP001595851"/>
    </source>
</evidence>
<gene>
    <name evidence="1" type="ORF">ACFOY2_45670</name>
</gene>
<keyword evidence="2" id="KW-1185">Reference proteome</keyword>
<accession>A0ABV8GNI0</accession>